<dbReference type="EMBL" id="MCFL01000001">
    <property type="protein sequence ID" value="ORZ41336.1"/>
    <property type="molecule type" value="Genomic_DNA"/>
</dbReference>
<dbReference type="STRING" id="765915.A0A1Y2I388"/>
<organism evidence="3 4">
    <name type="scientific">Catenaria anguillulae PL171</name>
    <dbReference type="NCBI Taxonomy" id="765915"/>
    <lineage>
        <taxon>Eukaryota</taxon>
        <taxon>Fungi</taxon>
        <taxon>Fungi incertae sedis</taxon>
        <taxon>Blastocladiomycota</taxon>
        <taxon>Blastocladiomycetes</taxon>
        <taxon>Blastocladiales</taxon>
        <taxon>Catenariaceae</taxon>
        <taxon>Catenaria</taxon>
    </lineage>
</organism>
<reference evidence="3 4" key="1">
    <citation type="submission" date="2016-07" db="EMBL/GenBank/DDBJ databases">
        <title>Pervasive Adenine N6-methylation of Active Genes in Fungi.</title>
        <authorList>
            <consortium name="DOE Joint Genome Institute"/>
            <person name="Mondo S.J."/>
            <person name="Dannebaum R.O."/>
            <person name="Kuo R.C."/>
            <person name="Labutti K."/>
            <person name="Haridas S."/>
            <person name="Kuo A."/>
            <person name="Salamov A."/>
            <person name="Ahrendt S.R."/>
            <person name="Lipzen A."/>
            <person name="Sullivan W."/>
            <person name="Andreopoulos W.B."/>
            <person name="Clum A."/>
            <person name="Lindquist E."/>
            <person name="Daum C."/>
            <person name="Ramamoorthy G.K."/>
            <person name="Gryganskyi A."/>
            <person name="Culley D."/>
            <person name="Magnuson J.K."/>
            <person name="James T.Y."/>
            <person name="O'Malley M.A."/>
            <person name="Stajich J.E."/>
            <person name="Spatafora J.W."/>
            <person name="Visel A."/>
            <person name="Grigoriev I.V."/>
        </authorList>
    </citation>
    <scope>NUCLEOTIDE SEQUENCE [LARGE SCALE GENOMIC DNA]</scope>
    <source>
        <strain evidence="3 4">PL171</strain>
    </source>
</reference>
<comment type="similarity">
    <text evidence="1">Belongs to the CWC16 family.</text>
</comment>
<evidence type="ECO:0000256" key="1">
    <source>
        <dbReference type="ARBA" id="ARBA00005595"/>
    </source>
</evidence>
<evidence type="ECO:0000256" key="2">
    <source>
        <dbReference type="SAM" id="MobiDB-lite"/>
    </source>
</evidence>
<dbReference type="GO" id="GO:0000398">
    <property type="term" value="P:mRNA splicing, via spliceosome"/>
    <property type="evidence" value="ECO:0007669"/>
    <property type="project" value="InterPro"/>
</dbReference>
<accession>A0A1Y2I388</accession>
<dbReference type="OrthoDB" id="360327at2759"/>
<feature type="compositionally biased region" description="Low complexity" evidence="2">
    <location>
        <begin position="313"/>
        <end position="338"/>
    </location>
</feature>
<feature type="region of interest" description="Disordered" evidence="2">
    <location>
        <begin position="295"/>
        <end position="362"/>
    </location>
</feature>
<dbReference type="Proteomes" id="UP000193411">
    <property type="component" value="Unassembled WGS sequence"/>
</dbReference>
<gene>
    <name evidence="3" type="ORF">BCR44DRAFT_26870</name>
</gene>
<proteinExistence type="inferred from homology"/>
<evidence type="ECO:0000313" key="3">
    <source>
        <dbReference type="EMBL" id="ORZ41336.1"/>
    </source>
</evidence>
<dbReference type="AlphaFoldDB" id="A0A1Y2I388"/>
<keyword evidence="4" id="KW-1185">Reference proteome</keyword>
<dbReference type="InterPro" id="IPR007590">
    <property type="entry name" value="Saf4/Yju2"/>
</dbReference>
<evidence type="ECO:0000313" key="4">
    <source>
        <dbReference type="Proteomes" id="UP000193411"/>
    </source>
</evidence>
<dbReference type="GO" id="GO:0005684">
    <property type="term" value="C:U2-type spliceosomal complex"/>
    <property type="evidence" value="ECO:0007669"/>
    <property type="project" value="TreeGrafter"/>
</dbReference>
<dbReference type="Pfam" id="PF04502">
    <property type="entry name" value="Saf4_Yju2"/>
    <property type="match status" value="1"/>
</dbReference>
<dbReference type="GO" id="GO:0071014">
    <property type="term" value="C:post-mRNA release spliceosomal complex"/>
    <property type="evidence" value="ECO:0007669"/>
    <property type="project" value="TreeGrafter"/>
</dbReference>
<dbReference type="PANTHER" id="PTHR12111">
    <property type="entry name" value="SPLICING FACTOR YJU2"/>
    <property type="match status" value="1"/>
</dbReference>
<feature type="region of interest" description="Disordered" evidence="2">
    <location>
        <begin position="1"/>
        <end position="28"/>
    </location>
</feature>
<protein>
    <submittedName>
        <fullName evidence="3">CWC16 protein</fullName>
    </submittedName>
</protein>
<comment type="caution">
    <text evidence="3">The sequence shown here is derived from an EMBL/GenBank/DDBJ whole genome shotgun (WGS) entry which is preliminary data.</text>
</comment>
<name>A0A1Y2I388_9FUNG</name>
<dbReference type="PANTHER" id="PTHR12111:SF2">
    <property type="entry name" value="SPLICING FACTOR YJU2B-RELATED"/>
    <property type="match status" value="1"/>
</dbReference>
<sequence>MQAFNKHFPKDFDPAKHNSANQHQGVHALGKRARKLKSDGILIIRFELPFNIWCAGCNNHVGMGTRYNAEKKKAGNYYSTPIWSFRMKCHLCPNWFEIRTDPKNAEYEIVEGARKRVEEFDPEDAQVMAVNSEDNAERLAADPLYRLEHATKDKELARARAERIAELRDIQDSQFEDDFSSNQLLRRKFRAEKKERVAAIKEAKSVADRIGTSLPILPPSASDQMEAMLELDHGPCRFLHDSFPVIQIVTRPSLSHCIYMHSTHNTSSLAGHLASATRDPQQLVQRKLDQILRQPVMSGRVAKSTTRKSLAPSLGLSRSHLPSSSSSTSASSSSSSTLSRKKRLMAAALATSRGAGSAFNPK</sequence>